<feature type="region of interest" description="Disordered" evidence="5">
    <location>
        <begin position="330"/>
        <end position="454"/>
    </location>
</feature>
<dbReference type="GO" id="GO:0060090">
    <property type="term" value="F:molecular adaptor activity"/>
    <property type="evidence" value="ECO:0007669"/>
    <property type="project" value="TreeGrafter"/>
</dbReference>
<dbReference type="InterPro" id="IPR049255">
    <property type="entry name" value="Apc1_N"/>
</dbReference>
<reference evidence="7" key="1">
    <citation type="submission" date="2018-03" db="EMBL/GenBank/DDBJ databases">
        <authorList>
            <person name="Guldener U."/>
        </authorList>
    </citation>
    <scope>NUCLEOTIDE SEQUENCE</scope>
</reference>
<keyword evidence="2" id="KW-0132">Cell division</keyword>
<dbReference type="GO" id="GO:0007091">
    <property type="term" value="P:metaphase/anaphase transition of mitotic cell cycle"/>
    <property type="evidence" value="ECO:0007669"/>
    <property type="project" value="TreeGrafter"/>
</dbReference>
<evidence type="ECO:0000256" key="4">
    <source>
        <dbReference type="ARBA" id="ARBA00023306"/>
    </source>
</evidence>
<dbReference type="GO" id="GO:0070979">
    <property type="term" value="P:protein K11-linked ubiquitination"/>
    <property type="evidence" value="ECO:0007669"/>
    <property type="project" value="TreeGrafter"/>
</dbReference>
<evidence type="ECO:0000256" key="1">
    <source>
        <dbReference type="ARBA" id="ARBA00010547"/>
    </source>
</evidence>
<proteinExistence type="inferred from homology"/>
<dbReference type="GO" id="GO:0031145">
    <property type="term" value="P:anaphase-promoting complex-dependent catabolic process"/>
    <property type="evidence" value="ECO:0007669"/>
    <property type="project" value="TreeGrafter"/>
</dbReference>
<dbReference type="PANTHER" id="PTHR12827:SF3">
    <property type="entry name" value="ANAPHASE-PROMOTING COMPLEX SUBUNIT 1"/>
    <property type="match status" value="1"/>
</dbReference>
<feature type="compositionally biased region" description="Basic and acidic residues" evidence="5">
    <location>
        <begin position="378"/>
        <end position="388"/>
    </location>
</feature>
<dbReference type="Gene3D" id="1.25.10.10">
    <property type="entry name" value="Leucine-rich Repeat Variant"/>
    <property type="match status" value="3"/>
</dbReference>
<dbReference type="FunFam" id="1.25.10.10:FF:000283">
    <property type="entry name" value="Anaphase-promoting complex subunit 1"/>
    <property type="match status" value="1"/>
</dbReference>
<comment type="caution">
    <text evidence="7">The sequence shown here is derived from an EMBL/GenBank/DDBJ whole genome shotgun (WGS) entry which is preliminary data.</text>
</comment>
<dbReference type="InterPro" id="IPR024990">
    <property type="entry name" value="Apc1"/>
</dbReference>
<evidence type="ECO:0000256" key="3">
    <source>
        <dbReference type="ARBA" id="ARBA00022776"/>
    </source>
</evidence>
<protein>
    <submittedName>
        <fullName evidence="7">Related to APC1 - subunit of anaphase-promoting complex (Cyclosome)</fullName>
    </submittedName>
</protein>
<feature type="domain" description="Anaphase-promoting complex subunit 1 N-terminal" evidence="6">
    <location>
        <begin position="30"/>
        <end position="773"/>
    </location>
</feature>
<keyword evidence="3" id="KW-0498">Mitosis</keyword>
<evidence type="ECO:0000259" key="6">
    <source>
        <dbReference type="Pfam" id="PF12859"/>
    </source>
</evidence>
<dbReference type="GO" id="GO:0005680">
    <property type="term" value="C:anaphase-promoting complex"/>
    <property type="evidence" value="ECO:0007669"/>
    <property type="project" value="InterPro"/>
</dbReference>
<evidence type="ECO:0000256" key="5">
    <source>
        <dbReference type="SAM" id="MobiDB-lite"/>
    </source>
</evidence>
<dbReference type="Proteomes" id="UP001187682">
    <property type="component" value="Unassembled WGS sequence"/>
</dbReference>
<dbReference type="InterPro" id="IPR011989">
    <property type="entry name" value="ARM-like"/>
</dbReference>
<accession>A0AAE8SSG7</accession>
<keyword evidence="8" id="KW-1185">Reference proteome</keyword>
<feature type="region of interest" description="Disordered" evidence="5">
    <location>
        <begin position="1804"/>
        <end position="1826"/>
    </location>
</feature>
<dbReference type="Pfam" id="PF12859">
    <property type="entry name" value="ANAPC1"/>
    <property type="match status" value="1"/>
</dbReference>
<dbReference type="EMBL" id="ONZQ02000002">
    <property type="protein sequence ID" value="SPN99179.1"/>
    <property type="molecule type" value="Genomic_DNA"/>
</dbReference>
<organism evidence="7 8">
    <name type="scientific">Cephalotrichum gorgonifer</name>
    <dbReference type="NCBI Taxonomy" id="2041049"/>
    <lineage>
        <taxon>Eukaryota</taxon>
        <taxon>Fungi</taxon>
        <taxon>Dikarya</taxon>
        <taxon>Ascomycota</taxon>
        <taxon>Pezizomycotina</taxon>
        <taxon>Sordariomycetes</taxon>
        <taxon>Hypocreomycetidae</taxon>
        <taxon>Microascales</taxon>
        <taxon>Microascaceae</taxon>
        <taxon>Cephalotrichum</taxon>
    </lineage>
</organism>
<sequence>MASVKSLGLHEPAGLRHAIQEQILPPNPKPSDYRWEISTDYHNGEEIEDELLVTDTCVVWSRGQLFRKAFRLDLEKETITHALLTYFPASEHGREPEDATTTKISAKNKEKSVLSKALAVFLKTQAHIYFLEGTSHVVHMPFEVESACAAPQGVIIQRKQRGENFAPVSLKFPRVPPNSFVSSQVTDFAGSLQRGHPSSPGFSVDGLGQPKTLPLRLSSTLGNMWDSPMEQPDSRWPRLVCLTDPLLELGLVVSVPEAAGRSKAKRNVASKVPKFLDPSEEILHIEKVYDAAADGGSNECLTLAVTINRDANTYTIWRLDYLKKEDPFTSRAKKTRSKSIRRRSSMQPPFTSGATTPVQSNFRESFGAPLPGKRTRARKSENPEKPKDLVASSLEQDAEAGAARRQSRRISSMLARADLSSSQYAEQPPIAGHNTSKRMDSHGSRYGRHSGGGRGSFNYSQTIHPSLNSLLEAPINNVLDELRAGGDFDGFLDMGLDDHSFDGVAQEISFTKIKSLPIDTSSIRYSLSSQPASSQCRVFILTAPPSAVDAQQRTQLVIGIQDTVEKKLHLITVYFQKKEKPEITSKTSRKPASLDGDVIVPTVGELRHAEGVVDSCKIEEGDLSMIFILSEKLGGGHELSIQAPWEPLTTITLPLLFLDNVRSLQFNGRAVDRDLRQQKSETISCENGSITKLAHSRSRGTVDLVDRDGRFHQIRIQLQPASPMVRRVLDVCRNVLSSPHGESILGGWWHVMHWYHQESIEVADIEWSCLVIIMLSLYLALAPPNLKPKTGGAVTSRRKRRTASSSFSITQASEDWATLRLHEAKNSMACPEWMLSPAWDWALDQMSEGSPEQNDFSQFKTGFMASHIRYAKKFMASPAGEAAFGSGDSAYLPTALKFSSDLRRRAASDIVLALHLLLEEQKLDIMTPENGTYGGVHLRVLLCQITRWLEWNNFSTFLSLGIQEELDPSFDSELNLLAPIPEPAEVPCILEWAQSHLTTPKGTQFPTLADMYYDTMRISERSRRNKSRFVALTPRTFTLKRLFALLKPGRSSVETVEAIHKAGITVSLMESLPEALLVPIRDAIARCQPHPPTTWPSELFELVNRSDMNLILTSGKPVRSHTAQLLAPTHTASWDVQMLCQSVDEYNSTGIDESEASDLQAIIRTLFKDDRRLNEAQDILSTHKARVIHLDRQPGATESEYLEQQKEVVSRVATGTLAIPAGRGLLYYSLRFPLLTQKFHIGGFNLNCVVKPANVTVGVDKTQFTEEKVCWGFFHQGVSAGLSISPHAKGIDTSWILYNKPGQDLSNRHAGFLLALGLNGHLKGVAKWVAFKYLTPRHTMTSIGLLLGLAASYMGTMDSLITRLLSVHVTRMLPRGAAELNLSPMTQTSGIMGIGLLYCNSQHRRMSEVMMSEIQHIDEEDEEEPLRSEGYRLAAGFALGFINLGRGSELRGPHDMKLTEKLVAIATAAKKVEVTHILDRAAAGAVMAVALMYMKSEDAMIARKIDVPDSVVQFDYVRPDILMLRALAKNLILWSSIRPTREWVRDSLPKEYRAAFPLRTYTRLTSKSLPFFAILAGTAFALGLRFAGSANTQARDLLISLLDDLIRITRLESGSRGAVYDEELARSYARTAQDVVAVSCSLVMAGTGDLALLRRLRSLHGHRPEGSAPYGSHLAAHLAVGALFLSCGTATFGTSDEAVASLLVAFYPLWPCAVGDNKSHLQAFRHFWVLAVDERCLVTRDMSTSQPVSVPVRIEMKAGGEVRRGDTPCLLPPLEDIKRICTDAGPTYWDVELDFDGKAEMGAGASVNGRHGGGGERERGGRRRKGKMRVVYLQRRPPLSSPFSTLDTVPSPVRWLFTLPSLNLTPTDRAVVMDAEAGAVSPVDVLLELRRGVGRGDRSALVGLRLLFEWVRRREEEVQGQGQGRKKAGVVESGEGKNASWIRRGVVEGLRGDIFLQGS</sequence>
<gene>
    <name evidence="7" type="ORF">DNG_02214</name>
</gene>
<feature type="region of interest" description="Disordered" evidence="5">
    <location>
        <begin position="788"/>
        <end position="807"/>
    </location>
</feature>
<feature type="compositionally biased region" description="Basic residues" evidence="5">
    <location>
        <begin position="331"/>
        <end position="344"/>
    </location>
</feature>
<feature type="compositionally biased region" description="Polar residues" evidence="5">
    <location>
        <begin position="346"/>
        <end position="363"/>
    </location>
</feature>
<keyword evidence="4" id="KW-0131">Cell cycle</keyword>
<evidence type="ECO:0000256" key="2">
    <source>
        <dbReference type="ARBA" id="ARBA00022618"/>
    </source>
</evidence>
<dbReference type="PANTHER" id="PTHR12827">
    <property type="entry name" value="MEIOTIC CHECKPOINT REGULATOR TSG24 FAMILY MEMBER"/>
    <property type="match status" value="1"/>
</dbReference>
<dbReference type="FunFam" id="1.25.10.10:FF:000531">
    <property type="entry name" value="Negative regulator of mitosis"/>
    <property type="match status" value="1"/>
</dbReference>
<name>A0AAE8SSG7_9PEZI</name>
<evidence type="ECO:0000313" key="7">
    <source>
        <dbReference type="EMBL" id="SPN99179.1"/>
    </source>
</evidence>
<dbReference type="GO" id="GO:0051301">
    <property type="term" value="P:cell division"/>
    <property type="evidence" value="ECO:0007669"/>
    <property type="project" value="UniProtKB-KW"/>
</dbReference>
<evidence type="ECO:0000313" key="8">
    <source>
        <dbReference type="Proteomes" id="UP001187682"/>
    </source>
</evidence>
<comment type="similarity">
    <text evidence="1">Belongs to the APC1 family.</text>
</comment>